<accession>A0A328TVW0</accession>
<evidence type="ECO:0000313" key="2">
    <source>
        <dbReference type="Proteomes" id="UP000244334"/>
    </source>
</evidence>
<proteinExistence type="predicted"/>
<gene>
    <name evidence="1" type="ORF">ACZ87_01229</name>
</gene>
<sequence>MQGGGPWCDLGFLIGLLNFRHKETGQAGFFIKFRLTS</sequence>
<comment type="caution">
    <text evidence="1">The sequence shown here is derived from an EMBL/GenBank/DDBJ whole genome shotgun (WGS) entry which is preliminary data.</text>
</comment>
<reference evidence="1" key="1">
    <citation type="submission" date="2018-04" db="EMBL/GenBank/DDBJ databases">
        <title>Genomes of the Obligate Erwinia dacicola and Facultative Enterobacter sp. OLF Endosymbionts of the Olive Fruit fly, Bactrocera oleae.</title>
        <authorList>
            <person name="Estes A.M."/>
            <person name="Hearn D.J."/>
            <person name="Agarwal S."/>
            <person name="Pierson E.A."/>
            <person name="Dunning-Hotopp J.C."/>
        </authorList>
    </citation>
    <scope>NUCLEOTIDE SEQUENCE [LARGE SCALE GENOMIC DNA]</scope>
    <source>
        <strain evidence="1">Oroville</strain>
    </source>
</reference>
<keyword evidence="2" id="KW-1185">Reference proteome</keyword>
<name>A0A328TVW0_9GAMM</name>
<dbReference type="Proteomes" id="UP000244334">
    <property type="component" value="Unassembled WGS sequence"/>
</dbReference>
<protein>
    <submittedName>
        <fullName evidence="1">Uncharacterized protein</fullName>
    </submittedName>
</protein>
<dbReference type="AlphaFoldDB" id="A0A328TVW0"/>
<dbReference type="EMBL" id="LJAM02000079">
    <property type="protein sequence ID" value="RAP71946.1"/>
    <property type="molecule type" value="Genomic_DNA"/>
</dbReference>
<evidence type="ECO:0000313" key="1">
    <source>
        <dbReference type="EMBL" id="RAP71946.1"/>
    </source>
</evidence>
<organism evidence="1 2">
    <name type="scientific">Candidatus Erwinia dacicola</name>
    <dbReference type="NCBI Taxonomy" id="252393"/>
    <lineage>
        <taxon>Bacteria</taxon>
        <taxon>Pseudomonadati</taxon>
        <taxon>Pseudomonadota</taxon>
        <taxon>Gammaproteobacteria</taxon>
        <taxon>Enterobacterales</taxon>
        <taxon>Erwiniaceae</taxon>
        <taxon>Erwinia</taxon>
    </lineage>
</organism>